<keyword evidence="6" id="KW-0285">Flavoprotein</keyword>
<dbReference type="SMART" id="SM00911">
    <property type="entry name" value="HWE_HK"/>
    <property type="match status" value="1"/>
</dbReference>
<dbReference type="InterPro" id="IPR001610">
    <property type="entry name" value="PAC"/>
</dbReference>
<evidence type="ECO:0000256" key="1">
    <source>
        <dbReference type="ARBA" id="ARBA00000085"/>
    </source>
</evidence>
<protein>
    <recommendedName>
        <fullName evidence="2">histidine kinase</fullName>
        <ecNumber evidence="2">2.7.13.3</ecNumber>
    </recommendedName>
</protein>
<keyword evidence="5" id="KW-0716">Sensory transduction</keyword>
<keyword evidence="4" id="KW-0597">Phosphoprotein</keyword>
<name>A0A292ZD47_SPHSA</name>
<dbReference type="GO" id="GO:0004673">
    <property type="term" value="F:protein histidine kinase activity"/>
    <property type="evidence" value="ECO:0007669"/>
    <property type="project" value="UniProtKB-EC"/>
</dbReference>
<dbReference type="InterPro" id="IPR035965">
    <property type="entry name" value="PAS-like_dom_sf"/>
</dbReference>
<dbReference type="PANTHER" id="PTHR41523">
    <property type="entry name" value="TWO-COMPONENT SYSTEM SENSOR PROTEIN"/>
    <property type="match status" value="1"/>
</dbReference>
<dbReference type="Pfam" id="PF07536">
    <property type="entry name" value="HWE_HK"/>
    <property type="match status" value="1"/>
</dbReference>
<evidence type="ECO:0000313" key="20">
    <source>
        <dbReference type="Proteomes" id="UP000221538"/>
    </source>
</evidence>
<dbReference type="PROSITE" id="PS50112">
    <property type="entry name" value="PAS"/>
    <property type="match status" value="1"/>
</dbReference>
<keyword evidence="14" id="KW-0843">Virulence</keyword>
<dbReference type="Gene3D" id="3.30.450.20">
    <property type="entry name" value="PAS domain"/>
    <property type="match status" value="1"/>
</dbReference>
<evidence type="ECO:0000256" key="3">
    <source>
        <dbReference type="ARBA" id="ARBA00022543"/>
    </source>
</evidence>
<keyword evidence="13" id="KW-0157">Chromophore</keyword>
<dbReference type="InterPro" id="IPR000700">
    <property type="entry name" value="PAS-assoc_C"/>
</dbReference>
<dbReference type="Proteomes" id="UP000221538">
    <property type="component" value="Unassembled WGS sequence"/>
</dbReference>
<evidence type="ECO:0000256" key="12">
    <source>
        <dbReference type="ARBA" id="ARBA00022840"/>
    </source>
</evidence>
<dbReference type="KEGG" id="sbar:H5V43_08625"/>
<evidence type="ECO:0000256" key="8">
    <source>
        <dbReference type="ARBA" id="ARBA00022679"/>
    </source>
</evidence>
<keyword evidence="3" id="KW-0600">Photoreceptor protein</keyword>
<reference evidence="18 20" key="1">
    <citation type="journal article" date="2013" name="Biodegradation">
        <title>Occurrence of 4-tert-butylphenol (4-t-BP) biodegradation in an aquatic sample caused by the presence of Spirodela polyrrhiza and isolation of a 4-t-BP-utilizing bacterium.</title>
        <authorList>
            <person name="Ogata Y."/>
            <person name="Toyama T."/>
            <person name="Yu N."/>
            <person name="Wang X."/>
            <person name="Sei K."/>
            <person name="Ike M."/>
        </authorList>
    </citation>
    <scope>NUCLEOTIDE SEQUENCE [LARGE SCALE GENOMIC DNA]</scope>
    <source>
        <strain evidence="18 20">OMI</strain>
    </source>
</reference>
<dbReference type="SUPFAM" id="SSF55785">
    <property type="entry name" value="PYP-like sensor domain (PAS domain)"/>
    <property type="match status" value="1"/>
</dbReference>
<keyword evidence="12" id="KW-0067">ATP-binding</keyword>
<dbReference type="SMART" id="SM00086">
    <property type="entry name" value="PAC"/>
    <property type="match status" value="1"/>
</dbReference>
<dbReference type="PANTHER" id="PTHR41523:SF8">
    <property type="entry name" value="ETHYLENE RESPONSE SENSOR PROTEIN"/>
    <property type="match status" value="1"/>
</dbReference>
<organism evidence="18 20">
    <name type="scientific">Sphingobium fuliginis (strain ATCC 27551)</name>
    <dbReference type="NCBI Taxonomy" id="336203"/>
    <lineage>
        <taxon>Bacteria</taxon>
        <taxon>Pseudomonadati</taxon>
        <taxon>Pseudomonadota</taxon>
        <taxon>Alphaproteobacteria</taxon>
        <taxon>Sphingomonadales</taxon>
        <taxon>Sphingomonadaceae</taxon>
        <taxon>Sphingobium</taxon>
    </lineage>
</organism>
<keyword evidence="8 18" id="KW-0808">Transferase</keyword>
<dbReference type="GO" id="GO:0006355">
    <property type="term" value="P:regulation of DNA-templated transcription"/>
    <property type="evidence" value="ECO:0007669"/>
    <property type="project" value="InterPro"/>
</dbReference>
<dbReference type="GO" id="GO:0008168">
    <property type="term" value="F:methyltransferase activity"/>
    <property type="evidence" value="ECO:0007669"/>
    <property type="project" value="UniProtKB-KW"/>
</dbReference>
<comment type="catalytic activity">
    <reaction evidence="1">
        <text>ATP + protein L-histidine = ADP + protein N-phospho-L-histidine.</text>
        <dbReference type="EC" id="2.7.13.3"/>
    </reaction>
</comment>
<feature type="domain" description="PAS" evidence="16">
    <location>
        <begin position="22"/>
        <end position="77"/>
    </location>
</feature>
<evidence type="ECO:0000256" key="9">
    <source>
        <dbReference type="ARBA" id="ARBA00022737"/>
    </source>
</evidence>
<dbReference type="Gene3D" id="3.30.565.10">
    <property type="entry name" value="Histidine kinase-like ATPase, C-terminal domain"/>
    <property type="match status" value="1"/>
</dbReference>
<dbReference type="AlphaFoldDB" id="A0A292ZD47"/>
<dbReference type="Proteomes" id="UP000593663">
    <property type="component" value="Chromosome 1"/>
</dbReference>
<dbReference type="GO" id="GO:0009881">
    <property type="term" value="F:photoreceptor activity"/>
    <property type="evidence" value="ECO:0007669"/>
    <property type="project" value="UniProtKB-KW"/>
</dbReference>
<keyword evidence="9" id="KW-0677">Repeat</keyword>
<dbReference type="InterPro" id="IPR000014">
    <property type="entry name" value="PAS"/>
</dbReference>
<dbReference type="GO" id="GO:0005524">
    <property type="term" value="F:ATP binding"/>
    <property type="evidence" value="ECO:0007669"/>
    <property type="project" value="UniProtKB-KW"/>
</dbReference>
<accession>A0A292ZD47</accession>
<keyword evidence="7" id="KW-0288">FMN</keyword>
<evidence type="ECO:0000313" key="18">
    <source>
        <dbReference type="EMBL" id="GAY20764.1"/>
    </source>
</evidence>
<dbReference type="RefSeq" id="WP_025550122.1">
    <property type="nucleotide sequence ID" value="NZ_BATN01000071.1"/>
</dbReference>
<keyword evidence="10" id="KW-0547">Nucleotide-binding</keyword>
<evidence type="ECO:0000256" key="2">
    <source>
        <dbReference type="ARBA" id="ARBA00012438"/>
    </source>
</evidence>
<sequence length="345" mass="36734">MSDIPATARAAGGSDGKSEIDAGAWLAAIVENSDDAILSKTLDGIITTWNGGASRLFGYSAEEAIGRPVTIVIPEDRLHEEDHILARLRAGERIDHFETVRRRKDGTLIAISLTVSPVRNAAGQILGASKIARDITAQKRAAAQQTLLLKEMRHRVKNLFALATGLVALSARGAKDVGELTRDLTARLMALAAAHQLTLPDVDNEGTAGTATTLFSLLEAIVAPHELADERKRIFVKGTDLTIGGGALTSVALLLHELATNAAKYGALSTPDGRLDVTVSIQDDDALIQWVECGGPTLDRAPDREGFGTALEQASLRGTGGTLVRLWKDAGLTIEIRFRLSRLSQ</sequence>
<evidence type="ECO:0000256" key="5">
    <source>
        <dbReference type="ARBA" id="ARBA00022606"/>
    </source>
</evidence>
<dbReference type="InterPro" id="IPR036890">
    <property type="entry name" value="HATPase_C_sf"/>
</dbReference>
<dbReference type="CDD" id="cd00130">
    <property type="entry name" value="PAS"/>
    <property type="match status" value="1"/>
</dbReference>
<evidence type="ECO:0000313" key="21">
    <source>
        <dbReference type="Proteomes" id="UP000593663"/>
    </source>
</evidence>
<reference evidence="18" key="4">
    <citation type="submission" date="2017-10" db="EMBL/GenBank/DDBJ databases">
        <authorList>
            <person name="Banno H."/>
            <person name="Chua N.-H."/>
        </authorList>
    </citation>
    <scope>NUCLEOTIDE SEQUENCE</scope>
    <source>
        <strain evidence="18">OMI</strain>
    </source>
</reference>
<evidence type="ECO:0000256" key="4">
    <source>
        <dbReference type="ARBA" id="ARBA00022553"/>
    </source>
</evidence>
<evidence type="ECO:0000259" key="16">
    <source>
        <dbReference type="PROSITE" id="PS50112"/>
    </source>
</evidence>
<dbReference type="EMBL" id="CP060035">
    <property type="protein sequence ID" value="QOT70242.1"/>
    <property type="molecule type" value="Genomic_DNA"/>
</dbReference>
<evidence type="ECO:0000256" key="14">
    <source>
        <dbReference type="ARBA" id="ARBA00023026"/>
    </source>
</evidence>
<reference evidence="19" key="6">
    <citation type="journal article" date="2021" name="Microbiol. Resour. Announc.">
        <title>Complete Genome Sequence of Sphingobium barthaii KK22, a High-Molecular-Weight Polycyclic Aromatic Hydrocarbon-Degrading Soil Bacterium.</title>
        <authorList>
            <person name="Mori J.F."/>
            <person name="Kanaly R.A."/>
        </authorList>
    </citation>
    <scope>NUCLEOTIDE SEQUENCE</scope>
    <source>
        <strain evidence="19">KK22</strain>
    </source>
</reference>
<evidence type="ECO:0000256" key="6">
    <source>
        <dbReference type="ARBA" id="ARBA00022630"/>
    </source>
</evidence>
<evidence type="ECO:0000259" key="17">
    <source>
        <dbReference type="PROSITE" id="PS50113"/>
    </source>
</evidence>
<dbReference type="InterPro" id="IPR013767">
    <property type="entry name" value="PAS_fold"/>
</dbReference>
<reference evidence="21" key="5">
    <citation type="submission" date="2020-08" db="EMBL/GenBank/DDBJ databases">
        <title>Complete genome sequence of Sphingobium barthaii strain KK22, a high-molecular-weight polycyclic aromatic hydrocarbon-degrading soil bacterium.</title>
        <authorList>
            <person name="Mori J.F."/>
            <person name="Kanaly R.A."/>
        </authorList>
    </citation>
    <scope>NUCLEOTIDE SEQUENCE [LARGE SCALE GENOMIC DNA]</scope>
    <source>
        <strain evidence="21">KK22</strain>
    </source>
</reference>
<dbReference type="Pfam" id="PF00989">
    <property type="entry name" value="PAS"/>
    <property type="match status" value="1"/>
</dbReference>
<evidence type="ECO:0000256" key="11">
    <source>
        <dbReference type="ARBA" id="ARBA00022777"/>
    </source>
</evidence>
<dbReference type="SMART" id="SM00091">
    <property type="entry name" value="PAS"/>
    <property type="match status" value="1"/>
</dbReference>
<dbReference type="NCBIfam" id="TIGR00229">
    <property type="entry name" value="sensory_box"/>
    <property type="match status" value="1"/>
</dbReference>
<evidence type="ECO:0000256" key="13">
    <source>
        <dbReference type="ARBA" id="ARBA00022991"/>
    </source>
</evidence>
<keyword evidence="15" id="KW-0675">Receptor</keyword>
<dbReference type="EMBL" id="BEWI01000031">
    <property type="protein sequence ID" value="GAY20764.1"/>
    <property type="molecule type" value="Genomic_DNA"/>
</dbReference>
<evidence type="ECO:0000313" key="19">
    <source>
        <dbReference type="EMBL" id="QOT70242.1"/>
    </source>
</evidence>
<dbReference type="PROSITE" id="PS50113">
    <property type="entry name" value="PAC"/>
    <property type="match status" value="1"/>
</dbReference>
<gene>
    <name evidence="19" type="ORF">H5V43_08625</name>
    <name evidence="18" type="ORF">SFOMI_1294</name>
</gene>
<evidence type="ECO:0000256" key="10">
    <source>
        <dbReference type="ARBA" id="ARBA00022741"/>
    </source>
</evidence>
<dbReference type="GO" id="GO:0032259">
    <property type="term" value="P:methylation"/>
    <property type="evidence" value="ECO:0007669"/>
    <property type="project" value="UniProtKB-KW"/>
</dbReference>
<evidence type="ECO:0000256" key="7">
    <source>
        <dbReference type="ARBA" id="ARBA00022643"/>
    </source>
</evidence>
<dbReference type="InterPro" id="IPR011102">
    <property type="entry name" value="Sig_transdc_His_kinase_HWE"/>
</dbReference>
<keyword evidence="18" id="KW-0489">Methyltransferase</keyword>
<feature type="domain" description="PAC" evidence="17">
    <location>
        <begin position="95"/>
        <end position="147"/>
    </location>
</feature>
<keyword evidence="11" id="KW-0418">Kinase</keyword>
<reference evidence="18" key="3">
    <citation type="submission" date="2017-10" db="EMBL/GenBank/DDBJ databases">
        <title>Bioaugmenting a lab-scale membrane bioreactor with Sphingobium fuliginis OMI to degrade 4-tert-butylphenol.</title>
        <authorList>
            <person name="Takada K."/>
            <person name="Shiba T."/>
            <person name="Soda S."/>
            <person name="Inoue D."/>
            <person name="Miyake M."/>
            <person name="Eguchi M."/>
            <person name="Ike M."/>
        </authorList>
    </citation>
    <scope>NUCLEOTIDE SEQUENCE</scope>
    <source>
        <strain evidence="18">OMI</strain>
    </source>
</reference>
<proteinExistence type="predicted"/>
<reference evidence="18 20" key="2">
    <citation type="journal article" date="2013" name="Environ. Sci. Technol.">
        <title>The 4-tert-butylphenol-utilizing bacterium Sphingobium fuliginis OMI can degrade bisphenols via phenolic ring hydroxylation and meta-cleavage pathway.</title>
        <authorList>
            <person name="Ogata Y."/>
            <person name="Goda S."/>
            <person name="Toyama T."/>
            <person name="Sei K."/>
            <person name="Ike M."/>
        </authorList>
    </citation>
    <scope>NUCLEOTIDE SEQUENCE [LARGE SCALE GENOMIC DNA]</scope>
    <source>
        <strain evidence="18 20">OMI</strain>
    </source>
</reference>
<dbReference type="EC" id="2.7.13.3" evidence="2"/>
<evidence type="ECO:0000256" key="15">
    <source>
        <dbReference type="ARBA" id="ARBA00023170"/>
    </source>
</evidence>